<proteinExistence type="predicted"/>
<gene>
    <name evidence="1" type="ORF">PDM28_16690</name>
</gene>
<protein>
    <submittedName>
        <fullName evidence="1">Uncharacterized protein</fullName>
    </submittedName>
</protein>
<accession>A0ABY9YBP3</accession>
<evidence type="ECO:0000313" key="2">
    <source>
        <dbReference type="Proteomes" id="UP001305421"/>
    </source>
</evidence>
<reference evidence="1 2" key="1">
    <citation type="submission" date="2022-12" db="EMBL/GenBank/DDBJ databases">
        <title>Two new species, Stenotrophomonas aracearum and Stenotrophomonas oahuensis, isolated from Anthurium (Araceae family) in Hawaii.</title>
        <authorList>
            <person name="Chunag S.C."/>
            <person name="Dobhal S."/>
            <person name="Alvarez A."/>
            <person name="Arif M."/>
        </authorList>
    </citation>
    <scope>NUCLEOTIDE SEQUENCE [LARGE SCALE GENOMIC DNA]</scope>
    <source>
        <strain evidence="1 2">A5588</strain>
    </source>
</reference>
<evidence type="ECO:0000313" key="1">
    <source>
        <dbReference type="EMBL" id="WNH48287.1"/>
    </source>
</evidence>
<dbReference type="EMBL" id="CP115543">
    <property type="protein sequence ID" value="WNH48287.1"/>
    <property type="molecule type" value="Genomic_DNA"/>
</dbReference>
<dbReference type="RefSeq" id="WP_311182900.1">
    <property type="nucleotide sequence ID" value="NZ_CP115543.1"/>
</dbReference>
<name>A0ABY9YBP3_9GAMM</name>
<organism evidence="1 2">
    <name type="scientific">Stenotrophomonas aracearum</name>
    <dbReference type="NCBI Taxonomy" id="3003272"/>
    <lineage>
        <taxon>Bacteria</taxon>
        <taxon>Pseudomonadati</taxon>
        <taxon>Pseudomonadota</taxon>
        <taxon>Gammaproteobacteria</taxon>
        <taxon>Lysobacterales</taxon>
        <taxon>Lysobacteraceae</taxon>
        <taxon>Stenotrophomonas</taxon>
    </lineage>
</organism>
<keyword evidence="2" id="KW-1185">Reference proteome</keyword>
<sequence>MTQFRITYDGPALATHQMDARELAPALMAMADLLDCSVRALHADRAKAQINVKGSFKTGSFSVDFTTSVSFMQAAKDIFVGDGVTAIANATAVLTALGFAAKAGYSGVAQVLQWLRGRRITDVQMTEEGRVRLHADKDTVVVDYPVLVLLRDIPVRQAFDRTLAPLDRDGIDTFAAGDDSSFAVIVREHERRFFCAPTADDELLLEDTCRMAFSIVSLAFKEDNKWRLSDGNHTISARISDERFHSSVDANESSFSKGDVLICEVKVTQWHTPNGAKTDYEVTRVIEHRRAACQISLPGMQRISNRVEANSL</sequence>
<dbReference type="Proteomes" id="UP001305421">
    <property type="component" value="Chromosome"/>
</dbReference>